<organism evidence="1 2">
    <name type="scientific">Reticulomyxa filosa</name>
    <dbReference type="NCBI Taxonomy" id="46433"/>
    <lineage>
        <taxon>Eukaryota</taxon>
        <taxon>Sar</taxon>
        <taxon>Rhizaria</taxon>
        <taxon>Retaria</taxon>
        <taxon>Foraminifera</taxon>
        <taxon>Monothalamids</taxon>
        <taxon>Reticulomyxidae</taxon>
        <taxon>Reticulomyxa</taxon>
    </lineage>
</organism>
<sequence>MCEKENENVNNSLSLNLSQNIENVNSEKASASPNPPIEPMATRMVPTSVTMLSMPPLEQSTQMEHEELRMISQDNVQDSPILNDNDECHRRRPLQNSNKRSLFSNFNTANIIIPESVDENISFCSSMSNHDCEDIVANNYRDNPRSGFENENNNSKQINNCEFKSHQAALLKQLNKADHDGIDPIQNRFYENAHFDKPELMNYQRKSPKKRPRQDMEIDFFHKDLFVLFVRTDSNINYSKSANNTILAYLKKIK</sequence>
<dbReference type="AlphaFoldDB" id="X6N534"/>
<name>X6N534_RETFI</name>
<protein>
    <submittedName>
        <fullName evidence="1">Uncharacterized protein</fullName>
    </submittedName>
</protein>
<reference evidence="1 2" key="1">
    <citation type="journal article" date="2013" name="Curr. Biol.">
        <title>The Genome of the Foraminiferan Reticulomyxa filosa.</title>
        <authorList>
            <person name="Glockner G."/>
            <person name="Hulsmann N."/>
            <person name="Schleicher M."/>
            <person name="Noegel A.A."/>
            <person name="Eichinger L."/>
            <person name="Gallinger C."/>
            <person name="Pawlowski J."/>
            <person name="Sierra R."/>
            <person name="Euteneuer U."/>
            <person name="Pillet L."/>
            <person name="Moustafa A."/>
            <person name="Platzer M."/>
            <person name="Groth M."/>
            <person name="Szafranski K."/>
            <person name="Schliwa M."/>
        </authorList>
    </citation>
    <scope>NUCLEOTIDE SEQUENCE [LARGE SCALE GENOMIC DNA]</scope>
</reference>
<evidence type="ECO:0000313" key="1">
    <source>
        <dbReference type="EMBL" id="ETO20407.1"/>
    </source>
</evidence>
<keyword evidence="2" id="KW-1185">Reference proteome</keyword>
<accession>X6N534</accession>
<dbReference type="Proteomes" id="UP000023152">
    <property type="component" value="Unassembled WGS sequence"/>
</dbReference>
<gene>
    <name evidence="1" type="ORF">RFI_16811</name>
</gene>
<evidence type="ECO:0000313" key="2">
    <source>
        <dbReference type="Proteomes" id="UP000023152"/>
    </source>
</evidence>
<comment type="caution">
    <text evidence="1">The sequence shown here is derived from an EMBL/GenBank/DDBJ whole genome shotgun (WGS) entry which is preliminary data.</text>
</comment>
<dbReference type="EMBL" id="ASPP01012639">
    <property type="protein sequence ID" value="ETO20407.1"/>
    <property type="molecule type" value="Genomic_DNA"/>
</dbReference>
<proteinExistence type="predicted"/>